<dbReference type="Gramene" id="RZC71247">
    <property type="protein sequence ID" value="RZC71247"/>
    <property type="gene ID" value="C5167_034428"/>
</dbReference>
<feature type="non-terminal residue" evidence="1">
    <location>
        <position position="116"/>
    </location>
</feature>
<dbReference type="Proteomes" id="UP000316621">
    <property type="component" value="Chromosome 7"/>
</dbReference>
<proteinExistence type="predicted"/>
<accession>A0A4Y7KEH8</accession>
<evidence type="ECO:0000313" key="2">
    <source>
        <dbReference type="Proteomes" id="UP000316621"/>
    </source>
</evidence>
<keyword evidence="2" id="KW-1185">Reference proteome</keyword>
<organism evidence="1 2">
    <name type="scientific">Papaver somniferum</name>
    <name type="common">Opium poppy</name>
    <dbReference type="NCBI Taxonomy" id="3469"/>
    <lineage>
        <taxon>Eukaryota</taxon>
        <taxon>Viridiplantae</taxon>
        <taxon>Streptophyta</taxon>
        <taxon>Embryophyta</taxon>
        <taxon>Tracheophyta</taxon>
        <taxon>Spermatophyta</taxon>
        <taxon>Magnoliopsida</taxon>
        <taxon>Ranunculales</taxon>
        <taxon>Papaveraceae</taxon>
        <taxon>Papaveroideae</taxon>
        <taxon>Papaver</taxon>
    </lineage>
</organism>
<dbReference type="EMBL" id="CM010721">
    <property type="protein sequence ID" value="RZC71247.1"/>
    <property type="molecule type" value="Genomic_DNA"/>
</dbReference>
<name>A0A4Y7KEH8_PAPSO</name>
<gene>
    <name evidence="1" type="ORF">C5167_034428</name>
</gene>
<evidence type="ECO:0000313" key="1">
    <source>
        <dbReference type="EMBL" id="RZC71247.1"/>
    </source>
</evidence>
<dbReference type="AlphaFoldDB" id="A0A4Y7KEH8"/>
<protein>
    <submittedName>
        <fullName evidence="1">Uncharacterized protein</fullName>
    </submittedName>
</protein>
<reference evidence="1 2" key="1">
    <citation type="journal article" date="2018" name="Science">
        <title>The opium poppy genome and morphinan production.</title>
        <authorList>
            <person name="Guo L."/>
            <person name="Winzer T."/>
            <person name="Yang X."/>
            <person name="Li Y."/>
            <person name="Ning Z."/>
            <person name="He Z."/>
            <person name="Teodor R."/>
            <person name="Lu Y."/>
            <person name="Bowser T.A."/>
            <person name="Graham I.A."/>
            <person name="Ye K."/>
        </authorList>
    </citation>
    <scope>NUCLEOTIDE SEQUENCE [LARGE SCALE GENOMIC DNA]</scope>
    <source>
        <strain evidence="2">cv. HN1</strain>
        <tissue evidence="1">Leaves</tissue>
    </source>
</reference>
<sequence length="116" mass="12892">MPTPLEQRCSKILLLNAYQGIQDDKSFGFSSEVEFSKCLFIYEDAKIVSDSLEYETIGPSQNCATYGSSSNMSNGGITKHIDDTEHLEQTTISQATSPDRRRSLDDSFPLIVFING</sequence>